<feature type="domain" description="DUF4219" evidence="1">
    <location>
        <begin position="13"/>
        <end position="39"/>
    </location>
</feature>
<dbReference type="Pfam" id="PF13961">
    <property type="entry name" value="DUF4219"/>
    <property type="match status" value="1"/>
</dbReference>
<gene>
    <name evidence="2" type="ORF">FEM48_ZijujUnG0123100</name>
</gene>
<dbReference type="InterPro" id="IPR025314">
    <property type="entry name" value="DUF4219"/>
</dbReference>
<name>A0A978U7S4_ZIZJJ</name>
<evidence type="ECO:0000313" key="2">
    <source>
        <dbReference type="EMBL" id="KAH7510488.1"/>
    </source>
</evidence>
<reference evidence="2" key="1">
    <citation type="journal article" date="2021" name="Front. Plant Sci.">
        <title>Chromosome-Scale Genome Assembly for Chinese Sour Jujube and Insights Into Its Genome Evolution and Domestication Signature.</title>
        <authorList>
            <person name="Shen L.-Y."/>
            <person name="Luo H."/>
            <person name="Wang X.-L."/>
            <person name="Wang X.-M."/>
            <person name="Qiu X.-J."/>
            <person name="Liu H."/>
            <person name="Zhou S.-S."/>
            <person name="Jia K.-H."/>
            <person name="Nie S."/>
            <person name="Bao Y.-T."/>
            <person name="Zhang R.-G."/>
            <person name="Yun Q.-Z."/>
            <person name="Chai Y.-H."/>
            <person name="Lu J.-Y."/>
            <person name="Li Y."/>
            <person name="Zhao S.-W."/>
            <person name="Mao J.-F."/>
            <person name="Jia S.-G."/>
            <person name="Mao Y.-M."/>
        </authorList>
    </citation>
    <scope>NUCLEOTIDE SEQUENCE</scope>
    <source>
        <strain evidence="2">AT0</strain>
        <tissue evidence="2">Leaf</tissue>
    </source>
</reference>
<proteinExistence type="predicted"/>
<evidence type="ECO:0000313" key="3">
    <source>
        <dbReference type="Proteomes" id="UP000813462"/>
    </source>
</evidence>
<dbReference type="Proteomes" id="UP000813462">
    <property type="component" value="Unassembled WGS sequence"/>
</dbReference>
<accession>A0A978U7S4</accession>
<sequence>MSSEQIGSSPPKFDESNYHLWAFKMQAYLEALNLWEAVEQDTDPPPLPDNPTREFDLMKMKEGENIKEYASWLLDVAKKIRFLAQDFPDENIIEKLFISLPTKYESKISALEESVDTKTLDISELISRLNIRDDEEDNVEGAF</sequence>
<dbReference type="Pfam" id="PF14223">
    <property type="entry name" value="Retrotran_gag_2"/>
    <property type="match status" value="1"/>
</dbReference>
<organism evidence="2 3">
    <name type="scientific">Ziziphus jujuba var. spinosa</name>
    <dbReference type="NCBI Taxonomy" id="714518"/>
    <lineage>
        <taxon>Eukaryota</taxon>
        <taxon>Viridiplantae</taxon>
        <taxon>Streptophyta</taxon>
        <taxon>Embryophyta</taxon>
        <taxon>Tracheophyta</taxon>
        <taxon>Spermatophyta</taxon>
        <taxon>Magnoliopsida</taxon>
        <taxon>eudicotyledons</taxon>
        <taxon>Gunneridae</taxon>
        <taxon>Pentapetalae</taxon>
        <taxon>rosids</taxon>
        <taxon>fabids</taxon>
        <taxon>Rosales</taxon>
        <taxon>Rhamnaceae</taxon>
        <taxon>Paliureae</taxon>
        <taxon>Ziziphus</taxon>
    </lineage>
</organism>
<dbReference type="PANTHER" id="PTHR35317:SF27">
    <property type="entry name" value="RETROVIRUS-RELATED POL POLYPROTEIN FROM TRANSPOSON TNT 1-94"/>
    <property type="match status" value="1"/>
</dbReference>
<dbReference type="AlphaFoldDB" id="A0A978U7S4"/>
<comment type="caution">
    <text evidence="2">The sequence shown here is derived from an EMBL/GenBank/DDBJ whole genome shotgun (WGS) entry which is preliminary data.</text>
</comment>
<evidence type="ECO:0000259" key="1">
    <source>
        <dbReference type="Pfam" id="PF13961"/>
    </source>
</evidence>
<dbReference type="PANTHER" id="PTHR35317">
    <property type="entry name" value="OS04G0629600 PROTEIN"/>
    <property type="match status" value="1"/>
</dbReference>
<protein>
    <recommendedName>
        <fullName evidence="1">DUF4219 domain-containing protein</fullName>
    </recommendedName>
</protein>
<dbReference type="EMBL" id="JAEACU010000512">
    <property type="protein sequence ID" value="KAH7510488.1"/>
    <property type="molecule type" value="Genomic_DNA"/>
</dbReference>